<dbReference type="GO" id="GO:0008270">
    <property type="term" value="F:zinc ion binding"/>
    <property type="evidence" value="ECO:0007669"/>
    <property type="project" value="TreeGrafter"/>
</dbReference>
<dbReference type="Pfam" id="PF17900">
    <property type="entry name" value="Peptidase_M1_N"/>
    <property type="match status" value="1"/>
</dbReference>
<proteinExistence type="predicted"/>
<dbReference type="InterPro" id="IPR042097">
    <property type="entry name" value="Aminopeptidase_N-like_N_sf"/>
</dbReference>
<dbReference type="Proteomes" id="UP000000226">
    <property type="component" value="Chromosome 11"/>
</dbReference>
<gene>
    <name evidence="2" type="ORF">PHAVU_011G192300g</name>
</gene>
<evidence type="ECO:0000259" key="1">
    <source>
        <dbReference type="Pfam" id="PF17900"/>
    </source>
</evidence>
<dbReference type="GO" id="GO:0016020">
    <property type="term" value="C:membrane"/>
    <property type="evidence" value="ECO:0007669"/>
    <property type="project" value="TreeGrafter"/>
</dbReference>
<dbReference type="SMR" id="V7AL43"/>
<reference evidence="3" key="1">
    <citation type="journal article" date="2014" name="Nat. Genet.">
        <title>A reference genome for common bean and genome-wide analysis of dual domestications.</title>
        <authorList>
            <person name="Schmutz J."/>
            <person name="McClean P.E."/>
            <person name="Mamidi S."/>
            <person name="Wu G.A."/>
            <person name="Cannon S.B."/>
            <person name="Grimwood J."/>
            <person name="Jenkins J."/>
            <person name="Shu S."/>
            <person name="Song Q."/>
            <person name="Chavarro C."/>
            <person name="Torres-Torres M."/>
            <person name="Geffroy V."/>
            <person name="Moghaddam S.M."/>
            <person name="Gao D."/>
            <person name="Abernathy B."/>
            <person name="Barry K."/>
            <person name="Blair M."/>
            <person name="Brick M.A."/>
            <person name="Chovatia M."/>
            <person name="Gepts P."/>
            <person name="Goodstein D.M."/>
            <person name="Gonzales M."/>
            <person name="Hellsten U."/>
            <person name="Hyten D.L."/>
            <person name="Jia G."/>
            <person name="Kelly J.D."/>
            <person name="Kudrna D."/>
            <person name="Lee R."/>
            <person name="Richard M.M."/>
            <person name="Miklas P.N."/>
            <person name="Osorno J.M."/>
            <person name="Rodrigues J."/>
            <person name="Thareau V."/>
            <person name="Urrea C.A."/>
            <person name="Wang M."/>
            <person name="Yu Y."/>
            <person name="Zhang M."/>
            <person name="Wing R.A."/>
            <person name="Cregan P.B."/>
            <person name="Rokhsar D.S."/>
            <person name="Jackson S.A."/>
        </authorList>
    </citation>
    <scope>NUCLEOTIDE SEQUENCE [LARGE SCALE GENOMIC DNA]</scope>
    <source>
        <strain evidence="3">cv. G19833</strain>
    </source>
</reference>
<dbReference type="PANTHER" id="PTHR11533:SF174">
    <property type="entry name" value="PUROMYCIN-SENSITIVE AMINOPEPTIDASE-RELATED"/>
    <property type="match status" value="1"/>
</dbReference>
<dbReference type="GO" id="GO:0070006">
    <property type="term" value="F:metalloaminopeptidase activity"/>
    <property type="evidence" value="ECO:0007669"/>
    <property type="project" value="TreeGrafter"/>
</dbReference>
<dbReference type="InterPro" id="IPR050344">
    <property type="entry name" value="Peptidase_M1_aminopeptidases"/>
</dbReference>
<evidence type="ECO:0000313" key="2">
    <source>
        <dbReference type="EMBL" id="ESW05588.1"/>
    </source>
</evidence>
<organism evidence="2 3">
    <name type="scientific">Phaseolus vulgaris</name>
    <name type="common">Kidney bean</name>
    <name type="synonym">French bean</name>
    <dbReference type="NCBI Taxonomy" id="3885"/>
    <lineage>
        <taxon>Eukaryota</taxon>
        <taxon>Viridiplantae</taxon>
        <taxon>Streptophyta</taxon>
        <taxon>Embryophyta</taxon>
        <taxon>Tracheophyta</taxon>
        <taxon>Spermatophyta</taxon>
        <taxon>Magnoliopsida</taxon>
        <taxon>eudicotyledons</taxon>
        <taxon>Gunneridae</taxon>
        <taxon>Pentapetalae</taxon>
        <taxon>rosids</taxon>
        <taxon>fabids</taxon>
        <taxon>Fabales</taxon>
        <taxon>Fabaceae</taxon>
        <taxon>Papilionoideae</taxon>
        <taxon>50 kb inversion clade</taxon>
        <taxon>NPAAA clade</taxon>
        <taxon>indigoferoid/millettioid clade</taxon>
        <taxon>Phaseoleae</taxon>
        <taxon>Phaseolus</taxon>
    </lineage>
</organism>
<dbReference type="OrthoDB" id="10031169at2759"/>
<dbReference type="STRING" id="3885.V7AL43"/>
<dbReference type="GO" id="GO:0042277">
    <property type="term" value="F:peptide binding"/>
    <property type="evidence" value="ECO:0007669"/>
    <property type="project" value="TreeGrafter"/>
</dbReference>
<dbReference type="GO" id="GO:0005615">
    <property type="term" value="C:extracellular space"/>
    <property type="evidence" value="ECO:0007669"/>
    <property type="project" value="TreeGrafter"/>
</dbReference>
<dbReference type="GO" id="GO:0005737">
    <property type="term" value="C:cytoplasm"/>
    <property type="evidence" value="ECO:0007669"/>
    <property type="project" value="TreeGrafter"/>
</dbReference>
<sequence>MKKGEKSESSGINSTTDLSLGVVIVSFIHLLEHSRFITIQLLHPFLTASYMLCPSVGSVVADVEPMDVVCAEFEAADDRGSSPCWDEPACKSTYLVSVVIGLFDDVEDHTSDGVQVRVCCQVDKANQGEFALDVAVKTIYYYAPPCR</sequence>
<dbReference type="Gene3D" id="3.30.2010.30">
    <property type="match status" value="1"/>
</dbReference>
<name>V7AL43_PHAVU</name>
<dbReference type="Gramene" id="ESW05588">
    <property type="protein sequence ID" value="ESW05588"/>
    <property type="gene ID" value="PHAVU_011G192300g"/>
</dbReference>
<protein>
    <recommendedName>
        <fullName evidence="1">Aminopeptidase N-like N-terminal domain-containing protein</fullName>
    </recommendedName>
</protein>
<keyword evidence="3" id="KW-1185">Reference proteome</keyword>
<dbReference type="AlphaFoldDB" id="V7AL43"/>
<dbReference type="GO" id="GO:0006508">
    <property type="term" value="P:proteolysis"/>
    <property type="evidence" value="ECO:0007669"/>
    <property type="project" value="TreeGrafter"/>
</dbReference>
<dbReference type="InterPro" id="IPR045357">
    <property type="entry name" value="Aminopeptidase_N-like_N"/>
</dbReference>
<feature type="domain" description="Aminopeptidase N-like N-terminal" evidence="1">
    <location>
        <begin position="67"/>
        <end position="99"/>
    </location>
</feature>
<dbReference type="GO" id="GO:0043171">
    <property type="term" value="P:peptide catabolic process"/>
    <property type="evidence" value="ECO:0007669"/>
    <property type="project" value="TreeGrafter"/>
</dbReference>
<dbReference type="EMBL" id="CM002298">
    <property type="protein sequence ID" value="ESW05588.1"/>
    <property type="molecule type" value="Genomic_DNA"/>
</dbReference>
<dbReference type="SUPFAM" id="SSF63737">
    <property type="entry name" value="Leukotriene A4 hydrolase N-terminal domain"/>
    <property type="match status" value="1"/>
</dbReference>
<evidence type="ECO:0000313" key="3">
    <source>
        <dbReference type="Proteomes" id="UP000000226"/>
    </source>
</evidence>
<accession>V7AL43</accession>
<dbReference type="eggNOG" id="KOG1046">
    <property type="taxonomic scope" value="Eukaryota"/>
</dbReference>
<dbReference type="PANTHER" id="PTHR11533">
    <property type="entry name" value="PROTEASE M1 ZINC METALLOPROTEASE"/>
    <property type="match status" value="1"/>
</dbReference>